<feature type="region of interest" description="Disordered" evidence="1">
    <location>
        <begin position="1"/>
        <end position="47"/>
    </location>
</feature>
<protein>
    <submittedName>
        <fullName evidence="2">Uncharacterized protein</fullName>
    </submittedName>
</protein>
<proteinExistence type="predicted"/>
<reference evidence="2 3" key="1">
    <citation type="submission" date="2024-10" db="EMBL/GenBank/DDBJ databases">
        <title>The Natural Products Discovery Center: Release of the First 8490 Sequenced Strains for Exploring Actinobacteria Biosynthetic Diversity.</title>
        <authorList>
            <person name="Kalkreuter E."/>
            <person name="Kautsar S.A."/>
            <person name="Yang D."/>
            <person name="Bader C.D."/>
            <person name="Teijaro C.N."/>
            <person name="Fluegel L."/>
            <person name="Davis C.M."/>
            <person name="Simpson J.R."/>
            <person name="Lauterbach L."/>
            <person name="Steele A.D."/>
            <person name="Gui C."/>
            <person name="Meng S."/>
            <person name="Li G."/>
            <person name="Viehrig K."/>
            <person name="Ye F."/>
            <person name="Su P."/>
            <person name="Kiefer A.F."/>
            <person name="Nichols A."/>
            <person name="Cepeda A.J."/>
            <person name="Yan W."/>
            <person name="Fan B."/>
            <person name="Jiang Y."/>
            <person name="Adhikari A."/>
            <person name="Zheng C.-J."/>
            <person name="Schuster L."/>
            <person name="Cowan T.M."/>
            <person name="Smanski M.J."/>
            <person name="Chevrette M.G."/>
            <person name="De Carvalho L.P.S."/>
            <person name="Shen B."/>
        </authorList>
    </citation>
    <scope>NUCLEOTIDE SEQUENCE [LARGE SCALE GENOMIC DNA]</scope>
    <source>
        <strain evidence="2 3">NPDC018013</strain>
    </source>
</reference>
<name>A0ABW7RAQ8_9ACTN</name>
<keyword evidence="3" id="KW-1185">Reference proteome</keyword>
<sequence length="47" mass="5357">MAADVPTRRAEPRVAEDAHELSPQTGDGYGVEGRDRKRLWPWTQPRP</sequence>
<dbReference type="EMBL" id="JBIRGH010000006">
    <property type="protein sequence ID" value="MFH8585141.1"/>
    <property type="molecule type" value="Genomic_DNA"/>
</dbReference>
<evidence type="ECO:0000313" key="2">
    <source>
        <dbReference type="EMBL" id="MFH8585141.1"/>
    </source>
</evidence>
<evidence type="ECO:0000313" key="3">
    <source>
        <dbReference type="Proteomes" id="UP001610990"/>
    </source>
</evidence>
<feature type="compositionally biased region" description="Basic and acidic residues" evidence="1">
    <location>
        <begin position="1"/>
        <end position="20"/>
    </location>
</feature>
<dbReference type="Proteomes" id="UP001610990">
    <property type="component" value="Unassembled WGS sequence"/>
</dbReference>
<dbReference type="RefSeq" id="WP_367429265.1">
    <property type="nucleotide sequence ID" value="NZ_CP108413.1"/>
</dbReference>
<organism evidence="2 3">
    <name type="scientific">Streptomyces celluloflavus</name>
    <dbReference type="NCBI Taxonomy" id="58344"/>
    <lineage>
        <taxon>Bacteria</taxon>
        <taxon>Bacillati</taxon>
        <taxon>Actinomycetota</taxon>
        <taxon>Actinomycetes</taxon>
        <taxon>Kitasatosporales</taxon>
        <taxon>Streptomycetaceae</taxon>
        <taxon>Streptomyces</taxon>
    </lineage>
</organism>
<comment type="caution">
    <text evidence="2">The sequence shown here is derived from an EMBL/GenBank/DDBJ whole genome shotgun (WGS) entry which is preliminary data.</text>
</comment>
<gene>
    <name evidence="2" type="ORF">ACH4GP_12165</name>
</gene>
<evidence type="ECO:0000256" key="1">
    <source>
        <dbReference type="SAM" id="MobiDB-lite"/>
    </source>
</evidence>
<accession>A0ABW7RAQ8</accession>